<feature type="compositionally biased region" description="Polar residues" evidence="1">
    <location>
        <begin position="500"/>
        <end position="511"/>
    </location>
</feature>
<feature type="region of interest" description="Disordered" evidence="1">
    <location>
        <begin position="284"/>
        <end position="308"/>
    </location>
</feature>
<keyword evidence="2" id="KW-0812">Transmembrane</keyword>
<reference evidence="4 5" key="1">
    <citation type="submission" date="2022-09" db="EMBL/GenBank/DDBJ databases">
        <authorList>
            <person name="Palmer J.M."/>
        </authorList>
    </citation>
    <scope>NUCLEOTIDE SEQUENCE [LARGE SCALE GENOMIC DNA]</scope>
    <source>
        <strain evidence="4 5">DSM 7382</strain>
    </source>
</reference>
<sequence length="610" mass="65376">MLLSALAMVALLALGPRSVFSRFNSVTFSSVQQCGSFDIRFTGGKPPASLPLTLTVVPFNSTPVSIMIPNFTWNASTATGAAVTFLPFPADTQFVASLDDLYGFPTGDVSDITRVQDSDDTSCLPNNSTVAPARYTIVDEKEMAQCESFDVTFDPTVVDVPPIVRGFVPKGDSFFMNRTSTALGNVTYTLSAPSGSSVVLLFSDDRGFKQTTSPIPVNGSPSDNSSCLVATNLEKNVTTAPAKPSKLSKGAVIAIGVVSGSVVGGIALAMALWLYYHRRRGPVTSLESAHRSPNEYGGDAREKVHSSSYADATPTVIETMTRGLPSIPQKLGENARIVQNPPYTDDQLDNISPTSTQFRAQPPSSSPDPAMLQPISSIPIPTQTPPPLGLTPTPEPRSVPERTPSTGRRHSRSDSLCSDDIEHILEMATMYNPGGTNRPRPSTEHLDTLTLASTLQSATGLSTFETDVPALPTPLPSNPTTPYARREVTDRDALNAYPSLPQSATNSNIPASQVAGPSRISISSPIPRLSPDSMTYRNPPQAPMPSSPLSEITMYSRPYPDDMSSLRGRSFDNRRSSKTPRVLPLELTHSRRPTVSSIDSIPGVVKIPRR</sequence>
<evidence type="ECO:0000256" key="2">
    <source>
        <dbReference type="SAM" id="Phobius"/>
    </source>
</evidence>
<feature type="compositionally biased region" description="Basic and acidic residues" evidence="1">
    <location>
        <begin position="288"/>
        <end position="305"/>
    </location>
</feature>
<keyword evidence="5" id="KW-1185">Reference proteome</keyword>
<gene>
    <name evidence="4" type="ORF">QCA50_006914</name>
</gene>
<comment type="caution">
    <text evidence="4">The sequence shown here is derived from an EMBL/GenBank/DDBJ whole genome shotgun (WGS) entry which is preliminary data.</text>
</comment>
<feature type="transmembrane region" description="Helical" evidence="2">
    <location>
        <begin position="251"/>
        <end position="276"/>
    </location>
</feature>
<feature type="signal peptide" evidence="3">
    <location>
        <begin position="1"/>
        <end position="21"/>
    </location>
</feature>
<feature type="compositionally biased region" description="Polar residues" evidence="1">
    <location>
        <begin position="349"/>
        <end position="363"/>
    </location>
</feature>
<feature type="compositionally biased region" description="Low complexity" evidence="1">
    <location>
        <begin position="517"/>
        <end position="533"/>
    </location>
</feature>
<name>A0AAW0GG94_9APHY</name>
<evidence type="ECO:0000256" key="1">
    <source>
        <dbReference type="SAM" id="MobiDB-lite"/>
    </source>
</evidence>
<keyword evidence="3" id="KW-0732">Signal</keyword>
<evidence type="ECO:0000313" key="5">
    <source>
        <dbReference type="Proteomes" id="UP001385951"/>
    </source>
</evidence>
<organism evidence="4 5">
    <name type="scientific">Cerrena zonata</name>
    <dbReference type="NCBI Taxonomy" id="2478898"/>
    <lineage>
        <taxon>Eukaryota</taxon>
        <taxon>Fungi</taxon>
        <taxon>Dikarya</taxon>
        <taxon>Basidiomycota</taxon>
        <taxon>Agaricomycotina</taxon>
        <taxon>Agaricomycetes</taxon>
        <taxon>Polyporales</taxon>
        <taxon>Cerrenaceae</taxon>
        <taxon>Cerrena</taxon>
    </lineage>
</organism>
<feature type="chain" id="PRO_5043967902" evidence="3">
    <location>
        <begin position="22"/>
        <end position="610"/>
    </location>
</feature>
<keyword evidence="2" id="KW-1133">Transmembrane helix</keyword>
<dbReference type="EMBL" id="JASBNA010000007">
    <property type="protein sequence ID" value="KAK7690259.1"/>
    <property type="molecule type" value="Genomic_DNA"/>
</dbReference>
<protein>
    <submittedName>
        <fullName evidence="4">Uncharacterized protein</fullName>
    </submittedName>
</protein>
<keyword evidence="2" id="KW-0472">Membrane</keyword>
<feature type="compositionally biased region" description="Low complexity" evidence="1">
    <location>
        <begin position="372"/>
        <end position="381"/>
    </location>
</feature>
<accession>A0AAW0GG94</accession>
<feature type="region of interest" description="Disordered" evidence="1">
    <location>
        <begin position="339"/>
        <end position="418"/>
    </location>
</feature>
<feature type="region of interest" description="Disordered" evidence="1">
    <location>
        <begin position="497"/>
        <end position="580"/>
    </location>
</feature>
<dbReference type="Proteomes" id="UP001385951">
    <property type="component" value="Unassembled WGS sequence"/>
</dbReference>
<dbReference type="AlphaFoldDB" id="A0AAW0GG94"/>
<evidence type="ECO:0000256" key="3">
    <source>
        <dbReference type="SAM" id="SignalP"/>
    </source>
</evidence>
<evidence type="ECO:0000313" key="4">
    <source>
        <dbReference type="EMBL" id="KAK7690259.1"/>
    </source>
</evidence>
<feature type="compositionally biased region" description="Pro residues" evidence="1">
    <location>
        <begin position="382"/>
        <end position="397"/>
    </location>
</feature>
<proteinExistence type="predicted"/>